<accession>A0A5P4S689</accession>
<dbReference type="EMBL" id="MK463649">
    <property type="protein sequence ID" value="QFC17974.1"/>
    <property type="molecule type" value="Genomic_DNA"/>
</dbReference>
<evidence type="ECO:0000313" key="2">
    <source>
        <dbReference type="EMBL" id="QFC17974.1"/>
    </source>
</evidence>
<dbReference type="Gene3D" id="3.40.50.2000">
    <property type="entry name" value="Glycogen Phosphorylase B"/>
    <property type="match status" value="2"/>
</dbReference>
<organism evidence="2">
    <name type="scientific">Vibrio parahaemolyticus</name>
    <dbReference type="NCBI Taxonomy" id="670"/>
    <lineage>
        <taxon>Bacteria</taxon>
        <taxon>Pseudomonadati</taxon>
        <taxon>Pseudomonadota</taxon>
        <taxon>Gammaproteobacteria</taxon>
        <taxon>Vibrionales</taxon>
        <taxon>Vibrionaceae</taxon>
        <taxon>Vibrio</taxon>
    </lineage>
</organism>
<reference evidence="2" key="1">
    <citation type="journal article" date="2019" name="Int. J. Food Microbiol.">
        <title>Developing a novel molecular serotyping system based on capsular polysaccharide synthesis gene clusters of Vibrio parahaemolyticus.</title>
        <authorList>
            <person name="Pang Y."/>
            <person name="Guo X."/>
            <person name="Tian X."/>
            <person name="Liu F."/>
            <person name="Wang L."/>
            <person name="Wu J."/>
            <person name="Zhang S."/>
            <person name="Li S."/>
            <person name="Liu B."/>
        </authorList>
    </citation>
    <scope>NUCLEOTIDE SEQUENCE</scope>
    <source>
        <strain evidence="2">G3495</strain>
    </source>
</reference>
<dbReference type="SUPFAM" id="SSF53756">
    <property type="entry name" value="UDP-Glycosyltransferase/glycogen phosphorylase"/>
    <property type="match status" value="1"/>
</dbReference>
<dbReference type="CDD" id="cd03801">
    <property type="entry name" value="GT4_PimA-like"/>
    <property type="match status" value="1"/>
</dbReference>
<dbReference type="InterPro" id="IPR001296">
    <property type="entry name" value="Glyco_trans_1"/>
</dbReference>
<feature type="domain" description="Glycosyl transferase family 1" evidence="1">
    <location>
        <begin position="197"/>
        <end position="355"/>
    </location>
</feature>
<gene>
    <name evidence="2" type="primary">wclQ</name>
</gene>
<sequence>MKFKILVIGHHIIVDDYQTFWVEAAKENPDLDITLVYPEKYYQNGSIVEANQSVKNDCLKRITLPTIFGENGRQHLFIFRKLEEVIDKTTPDFVYAIEEANSLVTYQIAKICSRKRIRYSFWSSLNVYRNYSEMYGYLNPRRYLFNLSQKNTFKTASLAHFTTTNAHKVAMKQGYSGDYIISQTHGVSDMFYDAYKKRKDVTNKKKITIGYAGRYWHWKGLDILIKAISEIHHNHEKIDLVMYGDGEKEVELKELAKLLNVEVTWMPAVSYNNMPEVFLEFDIFVLPSLTRNGINEKFGRVLIEAMATGCAVIGSNDGGIPNVIKNNGLLFNPGDSENLKNCIEKLIETDTLKRYQEKGHAYAIKEHSYKFVSRKMINQLRIKLGI</sequence>
<dbReference type="GO" id="GO:0016758">
    <property type="term" value="F:hexosyltransferase activity"/>
    <property type="evidence" value="ECO:0007669"/>
    <property type="project" value="TreeGrafter"/>
</dbReference>
<evidence type="ECO:0000259" key="1">
    <source>
        <dbReference type="Pfam" id="PF00534"/>
    </source>
</evidence>
<proteinExistence type="predicted"/>
<dbReference type="Pfam" id="PF00534">
    <property type="entry name" value="Glycos_transf_1"/>
    <property type="match status" value="1"/>
</dbReference>
<dbReference type="AlphaFoldDB" id="A0A5P4S689"/>
<dbReference type="PANTHER" id="PTHR45947:SF3">
    <property type="entry name" value="SULFOQUINOVOSYL TRANSFERASE SQD2"/>
    <property type="match status" value="1"/>
</dbReference>
<protein>
    <recommendedName>
        <fullName evidence="1">Glycosyl transferase family 1 domain-containing protein</fullName>
    </recommendedName>
</protein>
<name>A0A5P4S689_VIBPH</name>
<dbReference type="PANTHER" id="PTHR45947">
    <property type="entry name" value="SULFOQUINOVOSYL TRANSFERASE SQD2"/>
    <property type="match status" value="1"/>
</dbReference>
<dbReference type="InterPro" id="IPR050194">
    <property type="entry name" value="Glycosyltransferase_grp1"/>
</dbReference>